<dbReference type="InterPro" id="IPR003593">
    <property type="entry name" value="AAA+_ATPase"/>
</dbReference>
<dbReference type="InterPro" id="IPR051309">
    <property type="entry name" value="ABCF_ATPase"/>
</dbReference>
<evidence type="ECO:0000256" key="1">
    <source>
        <dbReference type="ARBA" id="ARBA00022741"/>
    </source>
</evidence>
<dbReference type="PROSITE" id="PS50893">
    <property type="entry name" value="ABC_TRANSPORTER_2"/>
    <property type="match status" value="2"/>
</dbReference>
<keyword evidence="2 4" id="KW-0067">ATP-binding</keyword>
<dbReference type="Pfam" id="PF00005">
    <property type="entry name" value="ABC_tran"/>
    <property type="match status" value="2"/>
</dbReference>
<evidence type="ECO:0000313" key="4">
    <source>
        <dbReference type="EMBL" id="RGI92523.1"/>
    </source>
</evidence>
<dbReference type="InterPro" id="IPR003439">
    <property type="entry name" value="ABC_transporter-like_ATP-bd"/>
</dbReference>
<dbReference type="PANTHER" id="PTHR42855">
    <property type="entry name" value="ABC TRANSPORTER ATP-BINDING SUBUNIT"/>
    <property type="match status" value="1"/>
</dbReference>
<proteinExistence type="predicted"/>
<comment type="caution">
    <text evidence="4">The sequence shown here is derived from an EMBL/GenBank/DDBJ whole genome shotgun (WGS) entry which is preliminary data.</text>
</comment>
<evidence type="ECO:0000313" key="5">
    <source>
        <dbReference type="Proteomes" id="UP000262524"/>
    </source>
</evidence>
<reference evidence="4 5" key="1">
    <citation type="submission" date="2018-08" db="EMBL/GenBank/DDBJ databases">
        <title>A genome reference for cultivated species of the human gut microbiota.</title>
        <authorList>
            <person name="Zou Y."/>
            <person name="Xue W."/>
            <person name="Luo G."/>
        </authorList>
    </citation>
    <scope>NUCLEOTIDE SEQUENCE [LARGE SCALE GENOMIC DNA]</scope>
    <source>
        <strain evidence="4 5">TM10-1AC</strain>
    </source>
</reference>
<dbReference type="Gene3D" id="3.40.50.300">
    <property type="entry name" value="P-loop containing nucleotide triphosphate hydrolases"/>
    <property type="match status" value="2"/>
</dbReference>
<dbReference type="EMBL" id="QSOE01000002">
    <property type="protein sequence ID" value="RGI92523.1"/>
    <property type="molecule type" value="Genomic_DNA"/>
</dbReference>
<dbReference type="RefSeq" id="WP_016440026.1">
    <property type="nucleotide sequence ID" value="NZ_QSOE01000002.1"/>
</dbReference>
<dbReference type="PROSITE" id="PS00211">
    <property type="entry name" value="ABC_TRANSPORTER_1"/>
    <property type="match status" value="2"/>
</dbReference>
<dbReference type="Proteomes" id="UP000262524">
    <property type="component" value="Unassembled WGS sequence"/>
</dbReference>
<dbReference type="GO" id="GO:0005524">
    <property type="term" value="F:ATP binding"/>
    <property type="evidence" value="ECO:0007669"/>
    <property type="project" value="UniProtKB-KW"/>
</dbReference>
<gene>
    <name evidence="4" type="ORF">DXD91_00580</name>
</gene>
<keyword evidence="1" id="KW-0547">Nucleotide-binding</keyword>
<dbReference type="SUPFAM" id="SSF52540">
    <property type="entry name" value="P-loop containing nucleoside triphosphate hydrolases"/>
    <property type="match status" value="2"/>
</dbReference>
<accession>A0A374NX56</accession>
<organism evidence="4 5">
    <name type="scientific">Anaerobutyricum hallii</name>
    <dbReference type="NCBI Taxonomy" id="39488"/>
    <lineage>
        <taxon>Bacteria</taxon>
        <taxon>Bacillati</taxon>
        <taxon>Bacillota</taxon>
        <taxon>Clostridia</taxon>
        <taxon>Lachnospirales</taxon>
        <taxon>Lachnospiraceae</taxon>
        <taxon>Anaerobutyricum</taxon>
    </lineage>
</organism>
<dbReference type="InterPro" id="IPR027417">
    <property type="entry name" value="P-loop_NTPase"/>
</dbReference>
<dbReference type="CDD" id="cd03221">
    <property type="entry name" value="ABCF_EF-3"/>
    <property type="match status" value="2"/>
</dbReference>
<protein>
    <submittedName>
        <fullName evidence="4">ABC transporter ATP-binding protein</fullName>
    </submittedName>
</protein>
<dbReference type="InterPro" id="IPR017871">
    <property type="entry name" value="ABC_transporter-like_CS"/>
</dbReference>
<feature type="domain" description="ABC transporter" evidence="3">
    <location>
        <begin position="4"/>
        <end position="255"/>
    </location>
</feature>
<feature type="domain" description="ABC transporter" evidence="3">
    <location>
        <begin position="317"/>
        <end position="514"/>
    </location>
</feature>
<dbReference type="GO" id="GO:0016887">
    <property type="term" value="F:ATP hydrolysis activity"/>
    <property type="evidence" value="ECO:0007669"/>
    <property type="project" value="InterPro"/>
</dbReference>
<name>A0A374NX56_9FIRM</name>
<dbReference type="NCBIfam" id="NF000355">
    <property type="entry name" value="ribo_prot_ABC_F"/>
    <property type="match status" value="1"/>
</dbReference>
<dbReference type="Pfam" id="PF12848">
    <property type="entry name" value="ABC_tran_Xtn"/>
    <property type="match status" value="1"/>
</dbReference>
<evidence type="ECO:0000259" key="3">
    <source>
        <dbReference type="PROSITE" id="PS50893"/>
    </source>
</evidence>
<dbReference type="InterPro" id="IPR032781">
    <property type="entry name" value="ABC_tran_Xtn"/>
</dbReference>
<dbReference type="AlphaFoldDB" id="A0A374NX56"/>
<sequence length="514" mass="58716">MSLLEITNLSHSFSENVLYKNADFSLNKGEHIGIVGQNGTGKSTLIKLCTGQLLPDEGRIIWQPKTSIGYLDQYAEIDMQLDMKRFLKTAFSHLYELEEKMNCLYENIHDGDFQNLDIAAKYQEELERQDFYLIDTKIEQVATGLGLSAIGLDRPIAQMSGGQRAKVILAKLLLEKPDVLLLDEPTNFLDKEHIDWLSEYLCGLSNAFMVVSHDYSFLEKISNRICDIDNYKIGKYYGTYSEFLKKKTALRENYIRQYSAQQKEIKKTEEFIRKNIAGRKSKMARGRQKQLDRMDKMEAIEQKEVVPFFHFREMPLTNTEHLSVKHLSVGYHYPVLSDIDFAINGGQKVVITGFNGIGKSTLLKTLVGKLDVLNGSFSFSEQVKLRYFEQDLYWENEKETPIQIVSDCYPSLTIKEVRKNLACCGIIGEHAMQSIGTLSGGEQAKVKICLLTLTPCNFIIMDEPTNHLDIQAKQALRIALKEFKGTVLLVSHEPAFYKEIAQKIINIENIIKKK</sequence>
<dbReference type="PANTHER" id="PTHR42855:SF2">
    <property type="entry name" value="DRUG RESISTANCE ABC TRANSPORTER,ATP-BINDING PROTEIN"/>
    <property type="match status" value="1"/>
</dbReference>
<dbReference type="SMART" id="SM00382">
    <property type="entry name" value="AAA"/>
    <property type="match status" value="2"/>
</dbReference>
<evidence type="ECO:0000256" key="2">
    <source>
        <dbReference type="ARBA" id="ARBA00022840"/>
    </source>
</evidence>
<dbReference type="FunFam" id="3.40.50.300:FF:000011">
    <property type="entry name" value="Putative ABC transporter ATP-binding component"/>
    <property type="match status" value="1"/>
</dbReference>